<comment type="caution">
    <text evidence="3">The sequence shown here is derived from an EMBL/GenBank/DDBJ whole genome shotgun (WGS) entry which is preliminary data.</text>
</comment>
<dbReference type="InterPro" id="IPR051744">
    <property type="entry name" value="AP2_assoc_SerThr_kinase"/>
</dbReference>
<dbReference type="InterPro" id="IPR008271">
    <property type="entry name" value="Ser/Thr_kinase_AS"/>
</dbReference>
<dbReference type="STRING" id="67767.A0A0J7NNN4"/>
<dbReference type="Pfam" id="PF00069">
    <property type="entry name" value="Pkinase"/>
    <property type="match status" value="1"/>
</dbReference>
<feature type="compositionally biased region" description="Polar residues" evidence="1">
    <location>
        <begin position="450"/>
        <end position="465"/>
    </location>
</feature>
<organism evidence="3 4">
    <name type="scientific">Lasius niger</name>
    <name type="common">Black garden ant</name>
    <dbReference type="NCBI Taxonomy" id="67767"/>
    <lineage>
        <taxon>Eukaryota</taxon>
        <taxon>Metazoa</taxon>
        <taxon>Ecdysozoa</taxon>
        <taxon>Arthropoda</taxon>
        <taxon>Hexapoda</taxon>
        <taxon>Insecta</taxon>
        <taxon>Pterygota</taxon>
        <taxon>Neoptera</taxon>
        <taxon>Endopterygota</taxon>
        <taxon>Hymenoptera</taxon>
        <taxon>Apocrita</taxon>
        <taxon>Aculeata</taxon>
        <taxon>Formicoidea</taxon>
        <taxon>Formicidae</taxon>
        <taxon>Formicinae</taxon>
        <taxon>Lasius</taxon>
        <taxon>Lasius</taxon>
    </lineage>
</organism>
<keyword evidence="3" id="KW-0808">Transferase</keyword>
<keyword evidence="3" id="KW-0418">Kinase</keyword>
<dbReference type="GO" id="GO:0004672">
    <property type="term" value="F:protein kinase activity"/>
    <property type="evidence" value="ECO:0007669"/>
    <property type="project" value="InterPro"/>
</dbReference>
<feature type="compositionally biased region" description="Pro residues" evidence="1">
    <location>
        <begin position="410"/>
        <end position="422"/>
    </location>
</feature>
<evidence type="ECO:0000256" key="1">
    <source>
        <dbReference type="SAM" id="MobiDB-lite"/>
    </source>
</evidence>
<sequence>MKKLFSKIDNTSKEPNSYLGKVFVVGCHTVTVEEVLAEGGFAIVFLVKASGGRYALKRMYVNNEHDLNVCKREIQIASNLSGHKNIIGYVDSSITHTGKGVHELLLLMPYCKSQVLQMMNNRLQTGFSESEVLQIFCDVCEAVSRLHHCQTPIIHRDLKVENILLADSGHYVLCDFGSATGKVLNPGVHGAAVVEEEIKKYTTLSYRAPEMVDMYCGKPITTKADIWGKECPVQNLHKVPTPTIESLPCPLMESENIKRSSSVKTPKPVPIATAVEGTSVTPRQRPKGQAVSTGPISLSGQIVGQISGQGNQTQNTPGNSISYVQVSPHVCTPNQSVPFGQPSQGQPSQSPMISHSPLTQQSPVTVQDKNAFYFDSRQHDTRTNVNEKNLEALFPSSGYPDPFKDDATAMPPPTKIPPPVAPKPGKILPKLSNPSYPSSSKYPPVASLPSKLSISTGPNKATPPTQVTPPALPKPVNKTESLSQNISSSISPPDSPTLSSSRHRRNVSDTSAFNK</sequence>
<dbReference type="PANTHER" id="PTHR47907:SF5">
    <property type="entry name" value="AP2 ASSOCIATED KINASE 1"/>
    <property type="match status" value="1"/>
</dbReference>
<dbReference type="EMBL" id="LBMM01002994">
    <property type="protein sequence ID" value="KMQ94100.1"/>
    <property type="molecule type" value="Genomic_DNA"/>
</dbReference>
<dbReference type="InterPro" id="IPR000719">
    <property type="entry name" value="Prot_kinase_dom"/>
</dbReference>
<evidence type="ECO:0000313" key="4">
    <source>
        <dbReference type="Proteomes" id="UP000036403"/>
    </source>
</evidence>
<name>A0A0J7NNN4_LASNI</name>
<feature type="region of interest" description="Disordered" evidence="1">
    <location>
        <begin position="332"/>
        <end position="363"/>
    </location>
</feature>
<dbReference type="PROSITE" id="PS00108">
    <property type="entry name" value="PROTEIN_KINASE_ST"/>
    <property type="match status" value="1"/>
</dbReference>
<reference evidence="3 4" key="1">
    <citation type="submission" date="2015-04" db="EMBL/GenBank/DDBJ databases">
        <title>Lasius niger genome sequencing.</title>
        <authorList>
            <person name="Konorov E.A."/>
            <person name="Nikitin M.A."/>
            <person name="Kirill M.V."/>
            <person name="Chang P."/>
        </authorList>
    </citation>
    <scope>NUCLEOTIDE SEQUENCE [LARGE SCALE GENOMIC DNA]</scope>
    <source>
        <tissue evidence="3">Whole</tissue>
    </source>
</reference>
<dbReference type="GO" id="GO:0005524">
    <property type="term" value="F:ATP binding"/>
    <property type="evidence" value="ECO:0007669"/>
    <property type="project" value="InterPro"/>
</dbReference>
<dbReference type="PROSITE" id="PS50011">
    <property type="entry name" value="PROTEIN_KINASE_DOM"/>
    <property type="match status" value="1"/>
</dbReference>
<dbReference type="PaxDb" id="67767-A0A0J7NNN4"/>
<feature type="compositionally biased region" description="Low complexity" evidence="1">
    <location>
        <begin position="423"/>
        <end position="444"/>
    </location>
</feature>
<dbReference type="AlphaFoldDB" id="A0A0J7NNN4"/>
<gene>
    <name evidence="3" type="ORF">RF55_5765</name>
</gene>
<feature type="region of interest" description="Disordered" evidence="1">
    <location>
        <begin position="257"/>
        <end position="296"/>
    </location>
</feature>
<protein>
    <submittedName>
        <fullName evidence="3">Ap2-associated protein kinase 1</fullName>
    </submittedName>
</protein>
<dbReference type="PANTHER" id="PTHR47907">
    <property type="entry name" value="PROTEIN KINASE DOMAIN-CONTAINING PROTEIN"/>
    <property type="match status" value="1"/>
</dbReference>
<dbReference type="SUPFAM" id="SSF56112">
    <property type="entry name" value="Protein kinase-like (PK-like)"/>
    <property type="match status" value="1"/>
</dbReference>
<proteinExistence type="predicted"/>
<evidence type="ECO:0000259" key="2">
    <source>
        <dbReference type="PROSITE" id="PS50011"/>
    </source>
</evidence>
<dbReference type="Gene3D" id="1.10.510.10">
    <property type="entry name" value="Transferase(Phosphotransferase) domain 1"/>
    <property type="match status" value="1"/>
</dbReference>
<dbReference type="SMART" id="SM00220">
    <property type="entry name" value="S_TKc"/>
    <property type="match status" value="1"/>
</dbReference>
<keyword evidence="4" id="KW-1185">Reference proteome</keyword>
<feature type="region of interest" description="Disordered" evidence="1">
    <location>
        <begin position="392"/>
        <end position="515"/>
    </location>
</feature>
<feature type="compositionally biased region" description="Polar residues" evidence="1">
    <location>
        <begin position="352"/>
        <end position="363"/>
    </location>
</feature>
<accession>A0A0J7NNN4</accession>
<feature type="compositionally biased region" description="Low complexity" evidence="1">
    <location>
        <begin position="481"/>
        <end position="500"/>
    </location>
</feature>
<evidence type="ECO:0000313" key="3">
    <source>
        <dbReference type="EMBL" id="KMQ94100.1"/>
    </source>
</evidence>
<dbReference type="OrthoDB" id="2018507at2759"/>
<feature type="domain" description="Protein kinase" evidence="2">
    <location>
        <begin position="30"/>
        <end position="297"/>
    </location>
</feature>
<dbReference type="InterPro" id="IPR011009">
    <property type="entry name" value="Kinase-like_dom_sf"/>
</dbReference>
<dbReference type="Proteomes" id="UP000036403">
    <property type="component" value="Unassembled WGS sequence"/>
</dbReference>
<feature type="compositionally biased region" description="Low complexity" evidence="1">
    <location>
        <begin position="335"/>
        <end position="351"/>
    </location>
</feature>